<keyword evidence="2" id="KW-0808">Transferase</keyword>
<dbReference type="RefSeq" id="WP_179516607.1">
    <property type="nucleotide sequence ID" value="NZ_JACCAC010000001.1"/>
</dbReference>
<dbReference type="PROSITE" id="PS00092">
    <property type="entry name" value="N6_MTASE"/>
    <property type="match status" value="1"/>
</dbReference>
<dbReference type="GO" id="GO:0102559">
    <property type="term" value="F:peptide chain release factor N(5)-glutamine methyltransferase activity"/>
    <property type="evidence" value="ECO:0007669"/>
    <property type="project" value="UniProtKB-EC"/>
</dbReference>
<dbReference type="Proteomes" id="UP000544110">
    <property type="component" value="Unassembled WGS sequence"/>
</dbReference>
<dbReference type="PANTHER" id="PTHR18895">
    <property type="entry name" value="HEMK METHYLTRANSFERASE"/>
    <property type="match status" value="1"/>
</dbReference>
<accession>A0A7Y9UR09</accession>
<name>A0A7Y9UR09_9ACTN</name>
<dbReference type="Gene3D" id="3.40.50.150">
    <property type="entry name" value="Vaccinia Virus protein VP39"/>
    <property type="match status" value="1"/>
</dbReference>
<dbReference type="SUPFAM" id="SSF53335">
    <property type="entry name" value="S-adenosyl-L-methionine-dependent methyltransferases"/>
    <property type="match status" value="1"/>
</dbReference>
<dbReference type="InterPro" id="IPR050320">
    <property type="entry name" value="N5-glutamine_MTase"/>
</dbReference>
<dbReference type="GO" id="GO:0032259">
    <property type="term" value="P:methylation"/>
    <property type="evidence" value="ECO:0007669"/>
    <property type="project" value="UniProtKB-KW"/>
</dbReference>
<evidence type="ECO:0000259" key="1">
    <source>
        <dbReference type="Pfam" id="PF05175"/>
    </source>
</evidence>
<organism evidence="2 3">
    <name type="scientific">Nocardioides perillae</name>
    <dbReference type="NCBI Taxonomy" id="1119534"/>
    <lineage>
        <taxon>Bacteria</taxon>
        <taxon>Bacillati</taxon>
        <taxon>Actinomycetota</taxon>
        <taxon>Actinomycetes</taxon>
        <taxon>Propionibacteriales</taxon>
        <taxon>Nocardioidaceae</taxon>
        <taxon>Nocardioides</taxon>
    </lineage>
</organism>
<dbReference type="EC" id="2.1.1.297" evidence="2"/>
<dbReference type="PANTHER" id="PTHR18895:SF74">
    <property type="entry name" value="MTRF1L RELEASE FACTOR GLUTAMINE METHYLTRANSFERASE"/>
    <property type="match status" value="1"/>
</dbReference>
<feature type="domain" description="Methyltransferase small" evidence="1">
    <location>
        <begin position="39"/>
        <end position="118"/>
    </location>
</feature>
<reference evidence="2 3" key="1">
    <citation type="submission" date="2020-07" db="EMBL/GenBank/DDBJ databases">
        <title>Sequencing the genomes of 1000 actinobacteria strains.</title>
        <authorList>
            <person name="Klenk H.-P."/>
        </authorList>
    </citation>
    <scope>NUCLEOTIDE SEQUENCE [LARGE SCALE GENOMIC DNA]</scope>
    <source>
        <strain evidence="2 3">DSM 24552</strain>
    </source>
</reference>
<dbReference type="InterPro" id="IPR029063">
    <property type="entry name" value="SAM-dependent_MTases_sf"/>
</dbReference>
<dbReference type="Pfam" id="PF05175">
    <property type="entry name" value="MTS"/>
    <property type="match status" value="1"/>
</dbReference>
<keyword evidence="3" id="KW-1185">Reference proteome</keyword>
<sequence>MPETDIGGLAIAWDRRVLEPRPWTAEQAQWLAELAVDAPPGPALELCSGAGHLGLLLTHLTGRPLVQVDVDPVAGEFARANAARHGIATDVRTASMDEALGEDERFALLLADPPWVERARIGDFPDDPVRAIDGGDDGTALARLCLRVAEAHLLDDGVLVLQVGDQGQVDRIAADLDALAPRLRLVDCRVRERGALAHFVAGSPLTGAVGALGAVGAVGRGLVDAQKGHPQP</sequence>
<dbReference type="InterPro" id="IPR002052">
    <property type="entry name" value="DNA_methylase_N6_adenine_CS"/>
</dbReference>
<keyword evidence="2" id="KW-0489">Methyltransferase</keyword>
<gene>
    <name evidence="2" type="ORF">BJ989_000168</name>
</gene>
<dbReference type="InterPro" id="IPR007848">
    <property type="entry name" value="Small_mtfrase_dom"/>
</dbReference>
<comment type="caution">
    <text evidence="2">The sequence shown here is derived from an EMBL/GenBank/DDBJ whole genome shotgun (WGS) entry which is preliminary data.</text>
</comment>
<proteinExistence type="predicted"/>
<evidence type="ECO:0000313" key="3">
    <source>
        <dbReference type="Proteomes" id="UP000544110"/>
    </source>
</evidence>
<dbReference type="GO" id="GO:0003676">
    <property type="term" value="F:nucleic acid binding"/>
    <property type="evidence" value="ECO:0007669"/>
    <property type="project" value="InterPro"/>
</dbReference>
<dbReference type="EMBL" id="JACCAC010000001">
    <property type="protein sequence ID" value="NYG53864.1"/>
    <property type="molecule type" value="Genomic_DNA"/>
</dbReference>
<evidence type="ECO:0000313" key="2">
    <source>
        <dbReference type="EMBL" id="NYG53864.1"/>
    </source>
</evidence>
<protein>
    <submittedName>
        <fullName evidence="2">Release factor glutamine methyltransferase</fullName>
        <ecNumber evidence="2">2.1.1.297</ecNumber>
    </submittedName>
</protein>
<dbReference type="AlphaFoldDB" id="A0A7Y9UR09"/>